<protein>
    <recommendedName>
        <fullName evidence="1">DUF4283 domain-containing protein</fullName>
    </recommendedName>
</protein>
<dbReference type="EMBL" id="JACXVP010000007">
    <property type="protein sequence ID" value="KAG5595966.1"/>
    <property type="molecule type" value="Genomic_DNA"/>
</dbReference>
<reference evidence="2 3" key="1">
    <citation type="submission" date="2020-09" db="EMBL/GenBank/DDBJ databases">
        <title>De no assembly of potato wild relative species, Solanum commersonii.</title>
        <authorList>
            <person name="Cho K."/>
        </authorList>
    </citation>
    <scope>NUCLEOTIDE SEQUENCE [LARGE SCALE GENOMIC DNA]</scope>
    <source>
        <strain evidence="2">LZ3.2</strain>
        <tissue evidence="2">Leaf</tissue>
    </source>
</reference>
<dbReference type="AlphaFoldDB" id="A0A9J5YAH4"/>
<evidence type="ECO:0000313" key="2">
    <source>
        <dbReference type="EMBL" id="KAG5595966.1"/>
    </source>
</evidence>
<evidence type="ECO:0000259" key="1">
    <source>
        <dbReference type="Pfam" id="PF14111"/>
    </source>
</evidence>
<dbReference type="OrthoDB" id="1304801at2759"/>
<keyword evidence="3" id="KW-1185">Reference proteome</keyword>
<dbReference type="Pfam" id="PF14111">
    <property type="entry name" value="DUF4283"/>
    <property type="match status" value="1"/>
</dbReference>
<accession>A0A9J5YAH4</accession>
<organism evidence="2 3">
    <name type="scientific">Solanum commersonii</name>
    <name type="common">Commerson's wild potato</name>
    <name type="synonym">Commerson's nightshade</name>
    <dbReference type="NCBI Taxonomy" id="4109"/>
    <lineage>
        <taxon>Eukaryota</taxon>
        <taxon>Viridiplantae</taxon>
        <taxon>Streptophyta</taxon>
        <taxon>Embryophyta</taxon>
        <taxon>Tracheophyta</taxon>
        <taxon>Spermatophyta</taxon>
        <taxon>Magnoliopsida</taxon>
        <taxon>eudicotyledons</taxon>
        <taxon>Gunneridae</taxon>
        <taxon>Pentapetalae</taxon>
        <taxon>asterids</taxon>
        <taxon>lamiids</taxon>
        <taxon>Solanales</taxon>
        <taxon>Solanaceae</taxon>
        <taxon>Solanoideae</taxon>
        <taxon>Solaneae</taxon>
        <taxon>Solanum</taxon>
    </lineage>
</organism>
<name>A0A9J5YAH4_SOLCO</name>
<dbReference type="PANTHER" id="PTHR33233:SF17">
    <property type="entry name" value="DUF4283 DOMAIN-CONTAINING PROTEIN"/>
    <property type="match status" value="1"/>
</dbReference>
<evidence type="ECO:0000313" key="3">
    <source>
        <dbReference type="Proteomes" id="UP000824120"/>
    </source>
</evidence>
<dbReference type="PANTHER" id="PTHR33233">
    <property type="entry name" value="ENDONUCLEASE/EXONUCLEASE/PHOSPHATASE"/>
    <property type="match status" value="1"/>
</dbReference>
<gene>
    <name evidence="2" type="ORF">H5410_037198</name>
</gene>
<sequence length="94" mass="11259">MIEQQGMETCSNLICCWGFTYYCCCGKVYYHNDGYFLVQFANMDERNEVLYLGPHLLNNRPIIVKIWSPDFDFNKYVLQKVLIWVKYPNLRLNC</sequence>
<dbReference type="Proteomes" id="UP000824120">
    <property type="component" value="Chromosome 7"/>
</dbReference>
<proteinExistence type="predicted"/>
<feature type="domain" description="DUF4283" evidence="1">
    <location>
        <begin position="27"/>
        <end position="74"/>
    </location>
</feature>
<comment type="caution">
    <text evidence="2">The sequence shown here is derived from an EMBL/GenBank/DDBJ whole genome shotgun (WGS) entry which is preliminary data.</text>
</comment>
<dbReference type="InterPro" id="IPR025558">
    <property type="entry name" value="DUF4283"/>
</dbReference>